<keyword evidence="6 9" id="KW-0235">DNA replication</keyword>
<dbReference type="GO" id="GO:0009360">
    <property type="term" value="C:DNA polymerase III complex"/>
    <property type="evidence" value="ECO:0007669"/>
    <property type="project" value="InterPro"/>
</dbReference>
<keyword evidence="4 9" id="KW-0808">Transferase</keyword>
<dbReference type="EMBL" id="PFCB01000003">
    <property type="protein sequence ID" value="PIR74847.1"/>
    <property type="molecule type" value="Genomic_DNA"/>
</dbReference>
<keyword evidence="5 9" id="KW-0548">Nucleotidyltransferase</keyword>
<dbReference type="InterPro" id="IPR001001">
    <property type="entry name" value="DNA_polIII_beta"/>
</dbReference>
<dbReference type="NCBIfam" id="TIGR00663">
    <property type="entry name" value="dnan"/>
    <property type="match status" value="1"/>
</dbReference>
<dbReference type="Gene3D" id="3.10.150.10">
    <property type="entry name" value="DNA Polymerase III, subunit A, domain 2"/>
    <property type="match status" value="1"/>
</dbReference>
<evidence type="ECO:0000256" key="9">
    <source>
        <dbReference type="PIRNR" id="PIRNR000804"/>
    </source>
</evidence>
<evidence type="ECO:0000256" key="6">
    <source>
        <dbReference type="ARBA" id="ARBA00022705"/>
    </source>
</evidence>
<keyword evidence="8" id="KW-0238">DNA-binding</keyword>
<dbReference type="CDD" id="cd00140">
    <property type="entry name" value="beta_clamp"/>
    <property type="match status" value="1"/>
</dbReference>
<organism evidence="13 14">
    <name type="scientific">Candidatus Magasanikbacteria bacterium CG10_big_fil_rev_8_21_14_0_10_47_10</name>
    <dbReference type="NCBI Taxonomy" id="1974652"/>
    <lineage>
        <taxon>Bacteria</taxon>
        <taxon>Candidatus Magasanikiibacteriota</taxon>
    </lineage>
</organism>
<comment type="function">
    <text evidence="9">Confers DNA tethering and processivity to DNA polymerases and other proteins. Acts as a clamp, forming a ring around DNA (a reaction catalyzed by the clamp-loading complex) which diffuses in an ATP-independent manner freely and bidirectionally along dsDNA. Initially characterized for its ability to contact the catalytic subunit of DNA polymerase III (Pol III), a complex, multichain enzyme responsible for most of the replicative synthesis in bacteria; Pol III exhibits 3'-5' exonuclease proofreading activity. The beta chain is required for initiation of replication as well as for processivity of DNA replication.</text>
</comment>
<evidence type="ECO:0000259" key="11">
    <source>
        <dbReference type="Pfam" id="PF02767"/>
    </source>
</evidence>
<dbReference type="Pfam" id="PF00712">
    <property type="entry name" value="DNA_pol3_beta"/>
    <property type="match status" value="1"/>
</dbReference>
<feature type="domain" description="DNA polymerase III beta sliding clamp central" evidence="11">
    <location>
        <begin position="131"/>
        <end position="249"/>
    </location>
</feature>
<dbReference type="GO" id="GO:0005737">
    <property type="term" value="C:cytoplasm"/>
    <property type="evidence" value="ECO:0007669"/>
    <property type="project" value="UniProtKB-SubCell"/>
</dbReference>
<evidence type="ECO:0000313" key="14">
    <source>
        <dbReference type="Proteomes" id="UP000230154"/>
    </source>
</evidence>
<evidence type="ECO:0000256" key="5">
    <source>
        <dbReference type="ARBA" id="ARBA00022695"/>
    </source>
</evidence>
<evidence type="ECO:0000256" key="8">
    <source>
        <dbReference type="ARBA" id="ARBA00023125"/>
    </source>
</evidence>
<name>A0A2H0TTV8_9BACT</name>
<reference evidence="14" key="1">
    <citation type="submission" date="2017-09" db="EMBL/GenBank/DDBJ databases">
        <title>Depth-based differentiation of microbial function through sediment-hosted aquifers and enrichment of novel symbionts in the deep terrestrial subsurface.</title>
        <authorList>
            <person name="Probst A.J."/>
            <person name="Ladd B."/>
            <person name="Jarett J.K."/>
            <person name="Geller-Mcgrath D.E."/>
            <person name="Sieber C.M.K."/>
            <person name="Emerson J.B."/>
            <person name="Anantharaman K."/>
            <person name="Thomas B.C."/>
            <person name="Malmstrom R."/>
            <person name="Stieglmeier M."/>
            <person name="Klingl A."/>
            <person name="Woyke T."/>
            <person name="Ryan C.M."/>
            <person name="Banfield J.F."/>
        </authorList>
    </citation>
    <scope>NUCLEOTIDE SEQUENCE [LARGE SCALE GENOMIC DNA]</scope>
</reference>
<evidence type="ECO:0000259" key="10">
    <source>
        <dbReference type="Pfam" id="PF00712"/>
    </source>
</evidence>
<keyword evidence="3 9" id="KW-0963">Cytoplasm</keyword>
<dbReference type="InterPro" id="IPR022635">
    <property type="entry name" value="DNA_polIII_beta_C"/>
</dbReference>
<gene>
    <name evidence="13" type="primary">dnaN</name>
    <name evidence="13" type="ORF">COU35_00485</name>
</gene>
<evidence type="ECO:0000256" key="4">
    <source>
        <dbReference type="ARBA" id="ARBA00022679"/>
    </source>
</evidence>
<dbReference type="GO" id="GO:0003887">
    <property type="term" value="F:DNA-directed DNA polymerase activity"/>
    <property type="evidence" value="ECO:0007669"/>
    <property type="project" value="UniProtKB-UniRule"/>
</dbReference>
<comment type="similarity">
    <text evidence="2 9">Belongs to the beta sliding clamp family.</text>
</comment>
<dbReference type="AlphaFoldDB" id="A0A2H0TTV8"/>
<evidence type="ECO:0000256" key="7">
    <source>
        <dbReference type="ARBA" id="ARBA00022932"/>
    </source>
</evidence>
<keyword evidence="7 9" id="KW-0239">DNA-directed DNA polymerase</keyword>
<sequence length="374" mass="41249">MKFTCTKENLNQGLHIVTGIASKPSNLPILSNILIVATESGVELASTNLEISVKAYVRAKTEIPGSFTVPAKTFLDYVGLLTDERVEVELKNNELSVRGGSSSTKIKGLPSDEYPVIPDVEEVHAYTMTCADLKRTLSQVVFAAAKNDIRPELSGVYVSFAKNEEKTLTVAATDSYRLAEARMDMLQGTDEMVGIVPARTIQECIRLLSLKSDQEDEQTVRIWVSDSQIAMRHNLFEMNSRLIDGHYPDYTQIIPAEYKTTAHIDKDVLSNSMKAASLFTTSGVNAVALSLQPKENIVHVSSTSTQTGEHDASIDADISGEDNSILLNHRYVLEGLSHMETPKVLFEMNSPDTPCLFKPKGESAYLYIVMPIRQ</sequence>
<dbReference type="InterPro" id="IPR022637">
    <property type="entry name" value="DNA_polIII_beta_cen"/>
</dbReference>
<dbReference type="GO" id="GO:0008408">
    <property type="term" value="F:3'-5' exonuclease activity"/>
    <property type="evidence" value="ECO:0007669"/>
    <property type="project" value="InterPro"/>
</dbReference>
<dbReference type="Pfam" id="PF02768">
    <property type="entry name" value="DNA_pol3_beta_3"/>
    <property type="match status" value="1"/>
</dbReference>
<dbReference type="PIRSF" id="PIRSF000804">
    <property type="entry name" value="DNA_pol_III_b"/>
    <property type="match status" value="1"/>
</dbReference>
<comment type="subcellular location">
    <subcellularLocation>
        <location evidence="1 9">Cytoplasm</location>
    </subcellularLocation>
</comment>
<evidence type="ECO:0000313" key="13">
    <source>
        <dbReference type="EMBL" id="PIR74847.1"/>
    </source>
</evidence>
<dbReference type="PANTHER" id="PTHR30478:SF0">
    <property type="entry name" value="BETA SLIDING CLAMP"/>
    <property type="match status" value="1"/>
</dbReference>
<evidence type="ECO:0000259" key="12">
    <source>
        <dbReference type="Pfam" id="PF02768"/>
    </source>
</evidence>
<comment type="caution">
    <text evidence="13">The sequence shown here is derived from an EMBL/GenBank/DDBJ whole genome shotgun (WGS) entry which is preliminary data.</text>
</comment>
<dbReference type="GO" id="GO:0003677">
    <property type="term" value="F:DNA binding"/>
    <property type="evidence" value="ECO:0007669"/>
    <property type="project" value="UniProtKB-UniRule"/>
</dbReference>
<dbReference type="Pfam" id="PF02767">
    <property type="entry name" value="DNA_pol3_beta_2"/>
    <property type="match status" value="1"/>
</dbReference>
<dbReference type="SUPFAM" id="SSF55979">
    <property type="entry name" value="DNA clamp"/>
    <property type="match status" value="3"/>
</dbReference>
<dbReference type="Proteomes" id="UP000230154">
    <property type="component" value="Unassembled WGS sequence"/>
</dbReference>
<evidence type="ECO:0000256" key="3">
    <source>
        <dbReference type="ARBA" id="ARBA00022490"/>
    </source>
</evidence>
<feature type="domain" description="DNA polymerase III beta sliding clamp C-terminal" evidence="12">
    <location>
        <begin position="252"/>
        <end position="373"/>
    </location>
</feature>
<dbReference type="PANTHER" id="PTHR30478">
    <property type="entry name" value="DNA POLYMERASE III SUBUNIT BETA"/>
    <property type="match status" value="1"/>
</dbReference>
<protein>
    <recommendedName>
        <fullName evidence="9">Beta sliding clamp</fullName>
    </recommendedName>
</protein>
<dbReference type="InterPro" id="IPR046938">
    <property type="entry name" value="DNA_clamp_sf"/>
</dbReference>
<evidence type="ECO:0000256" key="2">
    <source>
        <dbReference type="ARBA" id="ARBA00010752"/>
    </source>
</evidence>
<dbReference type="GO" id="GO:0006271">
    <property type="term" value="P:DNA strand elongation involved in DNA replication"/>
    <property type="evidence" value="ECO:0007669"/>
    <property type="project" value="TreeGrafter"/>
</dbReference>
<feature type="domain" description="DNA polymerase III beta sliding clamp N-terminal" evidence="10">
    <location>
        <begin position="1"/>
        <end position="118"/>
    </location>
</feature>
<proteinExistence type="inferred from homology"/>
<dbReference type="Gene3D" id="3.70.10.10">
    <property type="match status" value="1"/>
</dbReference>
<dbReference type="SMART" id="SM00480">
    <property type="entry name" value="POL3Bc"/>
    <property type="match status" value="1"/>
</dbReference>
<accession>A0A2H0TTV8</accession>
<dbReference type="InterPro" id="IPR022634">
    <property type="entry name" value="DNA_polIII_beta_N"/>
</dbReference>
<evidence type="ECO:0000256" key="1">
    <source>
        <dbReference type="ARBA" id="ARBA00004496"/>
    </source>
</evidence>
<comment type="subunit">
    <text evidence="9">Forms a ring-shaped head-to-tail homodimer around DNA.</text>
</comment>